<protein>
    <submittedName>
        <fullName evidence="19">ANF_receptor domain-containing protein</fullName>
    </submittedName>
    <submittedName>
        <fullName evidence="20">Ionotropic glutamate receptor</fullName>
    </submittedName>
</protein>
<evidence type="ECO:0000259" key="18">
    <source>
        <dbReference type="SMART" id="SM00918"/>
    </source>
</evidence>
<keyword evidence="16" id="KW-0732">Signal</keyword>
<evidence type="ECO:0000256" key="3">
    <source>
        <dbReference type="ARBA" id="ARBA00022692"/>
    </source>
</evidence>
<feature type="transmembrane region" description="Helical" evidence="15">
    <location>
        <begin position="675"/>
        <end position="693"/>
    </location>
</feature>
<keyword evidence="7" id="KW-0406">Ion transport</keyword>
<evidence type="ECO:0000256" key="14">
    <source>
        <dbReference type="ARBA" id="ARBA00034100"/>
    </source>
</evidence>
<keyword evidence="6" id="KW-0175">Coiled coil</keyword>
<dbReference type="InterPro" id="IPR015683">
    <property type="entry name" value="Ionotropic_Glu_rcpt"/>
</dbReference>
<dbReference type="PANTHER" id="PTHR18966">
    <property type="entry name" value="IONOTROPIC GLUTAMATE RECEPTOR"/>
    <property type="match status" value="1"/>
</dbReference>
<reference evidence="19" key="1">
    <citation type="journal article" date="2013" name="Science">
        <title>The genome of the ctenophore Mnemiopsis leidyi and its implications for cell type evolution.</title>
        <authorList>
            <consortium name="NISC Comparative Sequencing Program"/>
            <person name="Ryan J.F."/>
            <person name="Pang K."/>
            <person name="Schnitzler C.E."/>
            <person name="Nguyen A.D."/>
            <person name="Moreland R.T."/>
            <person name="Simmons D.K."/>
            <person name="Koch B.J."/>
            <person name="Francis W.R."/>
            <person name="Havlak P."/>
            <person name="Smith S.A."/>
            <person name="Putnam N.H."/>
            <person name="Haddock S.H."/>
            <person name="Dunn C.W."/>
            <person name="Wolfsberg T.G."/>
            <person name="Mullikin J.C."/>
            <person name="Martindale M.Q."/>
            <person name="Baxevanis A.D."/>
        </authorList>
    </citation>
    <scope>NUCLEOTIDE SEQUENCE</scope>
    <source>
        <strain evidence="19">9966</strain>
    </source>
</reference>
<dbReference type="InterPro" id="IPR019594">
    <property type="entry name" value="Glu/Gly-bd"/>
</dbReference>
<feature type="domain" description="Ionotropic glutamate receptor L-glutamate and glycine-binding" evidence="18">
    <location>
        <begin position="447"/>
        <end position="511"/>
    </location>
</feature>
<evidence type="ECO:0000256" key="7">
    <source>
        <dbReference type="ARBA" id="ARBA00023065"/>
    </source>
</evidence>
<keyword evidence="10" id="KW-0325">Glycoprotein</keyword>
<sequence>MRGLMRIGLIVTVLLSAVVESRRTRIHIALLTNYNQTQPYKEVIEFAVTYVNQNPRYLPDHSLRVYHDSYSPNPASVVKSACDMIQNGVTAIVTDGSSTIVGLQGDTLAPYNIPLYSLQATDPFLTSNQRAFLIRSLPSDSYQSQALFQLLKENEWKQFSILTSSNAYGMNGMLELERLAMTELFGIDSIQHFLLPIEPSQLNVTHELSVIKEALSQIVVLHADGKYAKYILEQAMEMGMLGKGYAWILTDSVTGNPGVLQTEDGYLPSYYTGLLGTRPLYSAGPFYEEFMKNFTKDNPGVMIGDAYALSAFDAVLVLAEMLTKYLADGNTLQEQSLTCLTQFNSNTIVDRFRNGTAIMEYLDDVNIMGIGNQLEFQEDKGPKHVQYDIVNFRDNTFVHVGKWNAADKENLTLKEIVYLGGGIDSPDQRIGSLKGFNFTFGVMESRPFIIEDTETNCTGNACFTGYCVDLVEELAKDLGFNYTFVKPPDNKFGGLDADGETWNGNIKELLENRIDMITTDMSVNSLRTKAIDFTQSFKAASIQAVLKAGTAKQNKKFFLSPFSTEVWYSILIANCFCALFLCFVTKVSPYGFYGGKMYALLACKCSNCVANRKLTAGGFKPLTRDAHFQCLLEELECENEDTLDKISLYNSFWMISTGLFGQSGESHPYCAPGRFVIMGWWFFMMIMSAMYTANLAAALTVKNINNAIGSAEELLEQDDYAWGTINSAHPKLLLQYSINEKYNALIEKGHHVDNIGEGMEYMRNGFNGKPYVLIYEKPVLDYMMTENCDITYAGDDFQQFEYAFGIAKLSPFTPIINARMLTYMENGFLNSLWVKWGTSAKCDQKSSMNSVTLDMDSLGGIFMALAASMVVALMLVVCEFIYASGLDVYGNKHRLTSDGKRDSAPPFEGKFLGALTVRLKILAYDFMNYWLSFESFKQVGGEKKDTLQGELGGGPKRKPSQFNQEAFTAAGKNMIASGGGMTAGGRWNVVSKAVQKGFGSPISGYH</sequence>
<dbReference type="Gene3D" id="3.40.50.2300">
    <property type="match status" value="2"/>
</dbReference>
<reference evidence="20" key="2">
    <citation type="submission" date="2016-09" db="EMBL/GenBank/DDBJ databases">
        <title>Transcriptomic survey across the phylum Ctenophora.</title>
        <authorList>
            <person name="Francis W.R."/>
            <person name="Haddock S.H.D."/>
        </authorList>
    </citation>
    <scope>NUCLEOTIDE SEQUENCE</scope>
    <source>
        <strain evidence="20">V3144D2</strain>
    </source>
</reference>
<accession>V9PPS5</accession>
<dbReference type="FunFam" id="3.40.190.10:FF:000078">
    <property type="entry name" value="glutamate receptor ionotropic, NMDA 3B"/>
    <property type="match status" value="1"/>
</dbReference>
<evidence type="ECO:0000256" key="16">
    <source>
        <dbReference type="SAM" id="SignalP"/>
    </source>
</evidence>
<dbReference type="SMART" id="SM00918">
    <property type="entry name" value="Lig_chan-Glu_bd"/>
    <property type="match status" value="1"/>
</dbReference>
<dbReference type="GO" id="GO:0043226">
    <property type="term" value="C:organelle"/>
    <property type="evidence" value="ECO:0007669"/>
    <property type="project" value="UniProtKB-ARBA"/>
</dbReference>
<dbReference type="AlphaFoldDB" id="V9PPS5"/>
<keyword evidence="13" id="KW-0407">Ion channel</keyword>
<evidence type="ECO:0000256" key="11">
    <source>
        <dbReference type="ARBA" id="ARBA00023257"/>
    </source>
</evidence>
<feature type="domain" description="Ionotropic glutamate receptor C-terminal" evidence="17">
    <location>
        <begin position="439"/>
        <end position="839"/>
    </location>
</feature>
<reference evidence="19" key="3">
    <citation type="submission" date="2016-09" db="EMBL/GenBank/DDBJ databases">
        <authorList>
            <person name="Capua I."/>
            <person name="De Benedictis P."/>
            <person name="Joannis T."/>
            <person name="Lombin L.H."/>
            <person name="Cattoli G."/>
        </authorList>
    </citation>
    <scope>NUCLEOTIDE SEQUENCE</scope>
    <source>
        <strain evidence="19">9966</strain>
    </source>
</reference>
<dbReference type="Pfam" id="PF00060">
    <property type="entry name" value="Lig_chan"/>
    <property type="match status" value="1"/>
</dbReference>
<evidence type="ECO:0000256" key="5">
    <source>
        <dbReference type="ARBA" id="ARBA00023018"/>
    </source>
</evidence>
<name>V9PPS5_9METZ</name>
<evidence type="ECO:0000256" key="8">
    <source>
        <dbReference type="ARBA" id="ARBA00023136"/>
    </source>
</evidence>
<evidence type="ECO:0000256" key="4">
    <source>
        <dbReference type="ARBA" id="ARBA00022989"/>
    </source>
</evidence>
<organism evidence="19">
    <name type="scientific">Euplokamis dunlapae</name>
    <dbReference type="NCBI Taxonomy" id="1403701"/>
    <lineage>
        <taxon>Eukaryota</taxon>
        <taxon>Metazoa</taxon>
        <taxon>Ctenophora</taxon>
        <taxon>Tentaculata</taxon>
        <taxon>Cydippida</taxon>
        <taxon>Euplokamidae</taxon>
        <taxon>Euplokamis</taxon>
    </lineage>
</organism>
<evidence type="ECO:0000256" key="13">
    <source>
        <dbReference type="ARBA" id="ARBA00023303"/>
    </source>
</evidence>
<feature type="chain" id="PRO_5014314741" evidence="16">
    <location>
        <begin position="22"/>
        <end position="1006"/>
    </location>
</feature>
<evidence type="ECO:0000256" key="6">
    <source>
        <dbReference type="ARBA" id="ARBA00023054"/>
    </source>
</evidence>
<dbReference type="SUPFAM" id="SSF53850">
    <property type="entry name" value="Periplasmic binding protein-like II"/>
    <property type="match status" value="1"/>
</dbReference>
<proteinExistence type="evidence at transcript level"/>
<dbReference type="Gene3D" id="1.10.287.70">
    <property type="match status" value="1"/>
</dbReference>
<feature type="transmembrane region" description="Helical" evidence="15">
    <location>
        <begin position="566"/>
        <end position="587"/>
    </location>
</feature>
<keyword evidence="12" id="KW-1071">Ligand-gated ion channel</keyword>
<dbReference type="InterPro" id="IPR001320">
    <property type="entry name" value="Iontro_rcpt_C"/>
</dbReference>
<dbReference type="EMBL" id="KX853869">
    <property type="protein sequence ID" value="AQX17744.1"/>
    <property type="molecule type" value="mRNA"/>
</dbReference>
<dbReference type="Gene3D" id="3.40.190.10">
    <property type="entry name" value="Periplasmic binding protein-like II"/>
    <property type="match status" value="1"/>
</dbReference>
<evidence type="ECO:0000256" key="2">
    <source>
        <dbReference type="ARBA" id="ARBA00022448"/>
    </source>
</evidence>
<feature type="signal peptide" evidence="16">
    <location>
        <begin position="1"/>
        <end position="21"/>
    </location>
</feature>
<evidence type="ECO:0000256" key="1">
    <source>
        <dbReference type="ARBA" id="ARBA00004141"/>
    </source>
</evidence>
<keyword evidence="3 15" id="KW-0812">Transmembrane</keyword>
<dbReference type="EMBL" id="KF317440">
    <property type="protein sequence ID" value="AHA51372.1"/>
    <property type="molecule type" value="mRNA"/>
</dbReference>
<feature type="transmembrane region" description="Helical" evidence="15">
    <location>
        <begin position="858"/>
        <end position="882"/>
    </location>
</feature>
<evidence type="ECO:0000256" key="12">
    <source>
        <dbReference type="ARBA" id="ARBA00023286"/>
    </source>
</evidence>
<dbReference type="SUPFAM" id="SSF53822">
    <property type="entry name" value="Periplasmic binding protein-like I"/>
    <property type="match status" value="1"/>
</dbReference>
<keyword evidence="5" id="KW-0770">Synapse</keyword>
<dbReference type="SMART" id="SM00079">
    <property type="entry name" value="PBPe"/>
    <property type="match status" value="1"/>
</dbReference>
<dbReference type="Pfam" id="PF10613">
    <property type="entry name" value="Lig_chan-Glu_bd"/>
    <property type="match status" value="1"/>
</dbReference>
<keyword evidence="2" id="KW-0813">Transport</keyword>
<evidence type="ECO:0000256" key="9">
    <source>
        <dbReference type="ARBA" id="ARBA00023170"/>
    </source>
</evidence>
<evidence type="ECO:0000256" key="10">
    <source>
        <dbReference type="ARBA" id="ARBA00023180"/>
    </source>
</evidence>
<dbReference type="InterPro" id="IPR028082">
    <property type="entry name" value="Peripla_BP_I"/>
</dbReference>
<evidence type="ECO:0000259" key="17">
    <source>
        <dbReference type="SMART" id="SM00079"/>
    </source>
</evidence>
<keyword evidence="11" id="KW-0628">Postsynaptic cell membrane</keyword>
<evidence type="ECO:0000313" key="19">
    <source>
        <dbReference type="EMBL" id="AHA51372.1"/>
    </source>
</evidence>
<keyword evidence="4 15" id="KW-1133">Transmembrane helix</keyword>
<evidence type="ECO:0000313" key="20">
    <source>
        <dbReference type="EMBL" id="AQX17744.1"/>
    </source>
</evidence>
<dbReference type="Pfam" id="PF01094">
    <property type="entry name" value="ANF_receptor"/>
    <property type="match status" value="1"/>
</dbReference>
<dbReference type="InterPro" id="IPR001828">
    <property type="entry name" value="ANF_lig-bd_rcpt"/>
</dbReference>
<keyword evidence="8 15" id="KW-0472">Membrane</keyword>
<comment type="subcellular location">
    <subcellularLocation>
        <location evidence="1">Membrane</location>
        <topology evidence="1">Multi-pass membrane protein</topology>
    </subcellularLocation>
    <subcellularLocation>
        <location evidence="14">Postsynaptic cell membrane</location>
    </subcellularLocation>
</comment>
<keyword evidence="9 19" id="KW-0675">Receptor</keyword>
<dbReference type="GO" id="GO:0015276">
    <property type="term" value="F:ligand-gated monoatomic ion channel activity"/>
    <property type="evidence" value="ECO:0007669"/>
    <property type="project" value="InterPro"/>
</dbReference>
<dbReference type="GO" id="GO:0045211">
    <property type="term" value="C:postsynaptic membrane"/>
    <property type="evidence" value="ECO:0007669"/>
    <property type="project" value="UniProtKB-SubCell"/>
</dbReference>
<evidence type="ECO:0000256" key="15">
    <source>
        <dbReference type="SAM" id="Phobius"/>
    </source>
</evidence>